<dbReference type="InParanoid" id="A0A6I8SAM5"/>
<keyword evidence="3" id="KW-0964">Secreted</keyword>
<reference evidence="7" key="2">
    <citation type="submission" date="2020-05" db="UniProtKB">
        <authorList>
            <consortium name="Ensembl"/>
        </authorList>
    </citation>
    <scope>IDENTIFICATION</scope>
</reference>
<dbReference type="GO" id="GO:0005576">
    <property type="term" value="C:extracellular region"/>
    <property type="evidence" value="ECO:0007669"/>
    <property type="project" value="UniProtKB-SubCell"/>
</dbReference>
<keyword evidence="5" id="KW-0732">Signal</keyword>
<dbReference type="PRINTS" id="PR01888">
    <property type="entry name" value="NROPEPTIDEBW"/>
</dbReference>
<evidence type="ECO:0000256" key="2">
    <source>
        <dbReference type="ARBA" id="ARBA00005292"/>
    </source>
</evidence>
<dbReference type="AlphaFoldDB" id="A0A6I8SAM5"/>
<feature type="region of interest" description="Disordered" evidence="6">
    <location>
        <begin position="95"/>
        <end position="138"/>
    </location>
</feature>
<dbReference type="PANTHER" id="PTHR28553:SF2">
    <property type="entry name" value="NEUROPEPTIDE W"/>
    <property type="match status" value="1"/>
</dbReference>
<evidence type="ECO:0000256" key="3">
    <source>
        <dbReference type="ARBA" id="ARBA00022525"/>
    </source>
</evidence>
<organism evidence="7">
    <name type="scientific">Xenopus tropicalis</name>
    <name type="common">Western clawed frog</name>
    <name type="synonym">Silurana tropicalis</name>
    <dbReference type="NCBI Taxonomy" id="8364"/>
    <lineage>
        <taxon>Eukaryota</taxon>
        <taxon>Metazoa</taxon>
        <taxon>Chordata</taxon>
        <taxon>Craniata</taxon>
        <taxon>Vertebrata</taxon>
        <taxon>Euteleostomi</taxon>
        <taxon>Amphibia</taxon>
        <taxon>Batrachia</taxon>
        <taxon>Anura</taxon>
        <taxon>Pipoidea</taxon>
        <taxon>Pipidae</taxon>
        <taxon>Xenopodinae</taxon>
        <taxon>Xenopus</taxon>
        <taxon>Silurana</taxon>
    </lineage>
</organism>
<feature type="region of interest" description="Disordered" evidence="6">
    <location>
        <begin position="1"/>
        <end position="21"/>
    </location>
</feature>
<keyword evidence="4" id="KW-0165">Cleavage on pair of basic residues</keyword>
<name>A0A6I8SAM5_XENTR</name>
<feature type="compositionally biased region" description="Basic and acidic residues" evidence="6">
    <location>
        <begin position="123"/>
        <end position="138"/>
    </location>
</feature>
<proteinExistence type="inferred from homology"/>
<evidence type="ECO:0000256" key="1">
    <source>
        <dbReference type="ARBA" id="ARBA00004613"/>
    </source>
</evidence>
<dbReference type="PANTHER" id="PTHR28553">
    <property type="entry name" value="NEUROPEPTIDE B"/>
    <property type="match status" value="1"/>
</dbReference>
<evidence type="ECO:0000313" key="7">
    <source>
        <dbReference type="Ensembl" id="ENSXETP00000091854"/>
    </source>
</evidence>
<dbReference type="Pfam" id="PF15180">
    <property type="entry name" value="NPBW"/>
    <property type="match status" value="1"/>
</dbReference>
<evidence type="ECO:0000256" key="4">
    <source>
        <dbReference type="ARBA" id="ARBA00022685"/>
    </source>
</evidence>
<reference evidence="7" key="1">
    <citation type="journal article" date="2010" name="Science">
        <title>The genome of the Western clawed frog Xenopus tropicalis.</title>
        <authorList>
            <person name="Hellsten U."/>
            <person name="Harland R.M."/>
            <person name="Gilchrist M.J."/>
            <person name="Hendrix D."/>
            <person name="Jurka J."/>
            <person name="Kapitonov V."/>
            <person name="Ovcharenko I."/>
            <person name="Putnam N.H."/>
            <person name="Shu S."/>
            <person name="Taher L."/>
            <person name="Blitz I.L."/>
            <person name="Blumberg B."/>
            <person name="Dichmann D.S."/>
            <person name="Dubchak I."/>
            <person name="Amaya E."/>
            <person name="Detter J.C."/>
            <person name="Fletcher R."/>
            <person name="Gerhard D.S."/>
            <person name="Goodstein D."/>
            <person name="Graves T."/>
            <person name="Grigoriev I.V."/>
            <person name="Grimwood J."/>
            <person name="Kawashima T."/>
            <person name="Lindquist E."/>
            <person name="Lucas S.M."/>
            <person name="Mead P.E."/>
            <person name="Mitros T."/>
            <person name="Ogino H."/>
            <person name="Ohta Y."/>
            <person name="Poliakov A.V."/>
            <person name="Pollet N."/>
            <person name="Robert J."/>
            <person name="Salamov A."/>
            <person name="Sater A.K."/>
            <person name="Schmutz J."/>
            <person name="Terry A."/>
            <person name="Vize P.D."/>
            <person name="Warren W.C."/>
            <person name="Wells D."/>
            <person name="Wills A."/>
            <person name="Wilson R.K."/>
            <person name="Zimmerman L.B."/>
            <person name="Zorn A.M."/>
            <person name="Grainger R."/>
            <person name="Grammer T."/>
            <person name="Khokha M.K."/>
            <person name="Richardson P.M."/>
            <person name="Rokhsar D.S."/>
        </authorList>
    </citation>
    <scope>NUCLEOTIDE SEQUENCE [LARGE SCALE GENOMIC DNA]</scope>
    <source>
        <strain evidence="7">Nigerian</strain>
    </source>
</reference>
<feature type="compositionally biased region" description="Basic and acidic residues" evidence="6">
    <location>
        <begin position="95"/>
        <end position="108"/>
    </location>
</feature>
<dbReference type="Bgee" id="ENSXETG00000039371">
    <property type="expression patterns" value="Expressed in brain and 4 other cell types or tissues"/>
</dbReference>
<evidence type="ECO:0000256" key="5">
    <source>
        <dbReference type="ARBA" id="ARBA00022729"/>
    </source>
</evidence>
<protein>
    <submittedName>
        <fullName evidence="7">Uncharacterized protein</fullName>
    </submittedName>
</protein>
<dbReference type="GeneTree" id="ENSGT00940000167821"/>
<comment type="subcellular location">
    <subcellularLocation>
        <location evidence="1">Secreted</location>
    </subcellularLocation>
</comment>
<dbReference type="InterPro" id="IPR013297">
    <property type="entry name" value="Neuropept_BW_pre"/>
</dbReference>
<dbReference type="Ensembl" id="ENSXETT00000096607">
    <property type="protein sequence ID" value="ENSXETP00000091854"/>
    <property type="gene ID" value="ENSXETG00000039371"/>
</dbReference>
<sequence>MPPQTPSGAIKVSVGGRGGTESQKWNLYRSAPTMVRPAATVGWWFLGFLLLLLPHPGTPWYKHSASPRYHTVGRASGLLIGVRRSPYLWRRQMTEDKVEENQQREVEGMKVTQGAERSNFLSDPRETPERWEKQLEQERSLEEVRRDLPPALAVLPLQHITSLGNTSRK</sequence>
<comment type="similarity">
    <text evidence="2">Belongs to the neuropeptide B/W family.</text>
</comment>
<evidence type="ECO:0000256" key="6">
    <source>
        <dbReference type="SAM" id="MobiDB-lite"/>
    </source>
</evidence>
<accession>A0A6I8SAM5</accession>
<dbReference type="GO" id="GO:0001664">
    <property type="term" value="F:G protein-coupled receptor binding"/>
    <property type="evidence" value="ECO:0007669"/>
    <property type="project" value="InterPro"/>
</dbReference>